<dbReference type="FunFam" id="1.10.510.10:FF:000945">
    <property type="entry name" value="Uncharacterized protein"/>
    <property type="match status" value="1"/>
</dbReference>
<keyword evidence="5" id="KW-0067">ATP-binding</keyword>
<feature type="domain" description="Protein kinase" evidence="6">
    <location>
        <begin position="129"/>
        <end position="391"/>
    </location>
</feature>
<proteinExistence type="predicted"/>
<accession>A0A8S1KSM9</accession>
<keyword evidence="3" id="KW-0547">Nucleotide-binding</keyword>
<dbReference type="PANTHER" id="PTHR24345:SF0">
    <property type="entry name" value="CELL CYCLE SERINE_THREONINE-PROTEIN KINASE CDC5_MSD2"/>
    <property type="match status" value="1"/>
</dbReference>
<gene>
    <name evidence="7" type="ORF">PPRIM_AZ9-3.1.T0270201</name>
</gene>
<dbReference type="SMART" id="SM00220">
    <property type="entry name" value="S_TKc"/>
    <property type="match status" value="1"/>
</dbReference>
<dbReference type="GO" id="GO:0005634">
    <property type="term" value="C:nucleus"/>
    <property type="evidence" value="ECO:0007669"/>
    <property type="project" value="TreeGrafter"/>
</dbReference>
<dbReference type="InterPro" id="IPR008271">
    <property type="entry name" value="Ser/Thr_kinase_AS"/>
</dbReference>
<dbReference type="AlphaFoldDB" id="A0A8S1KSM9"/>
<dbReference type="Proteomes" id="UP000688137">
    <property type="component" value="Unassembled WGS sequence"/>
</dbReference>
<keyword evidence="4" id="KW-0418">Kinase</keyword>
<keyword evidence="1" id="KW-0723">Serine/threonine-protein kinase</keyword>
<dbReference type="GO" id="GO:0005524">
    <property type="term" value="F:ATP binding"/>
    <property type="evidence" value="ECO:0007669"/>
    <property type="project" value="UniProtKB-KW"/>
</dbReference>
<name>A0A8S1KSM9_PARPR</name>
<dbReference type="OMA" id="NTYGKID"/>
<evidence type="ECO:0000259" key="6">
    <source>
        <dbReference type="PROSITE" id="PS50011"/>
    </source>
</evidence>
<evidence type="ECO:0000256" key="5">
    <source>
        <dbReference type="ARBA" id="ARBA00022840"/>
    </source>
</evidence>
<dbReference type="Pfam" id="PF00069">
    <property type="entry name" value="Pkinase"/>
    <property type="match status" value="1"/>
</dbReference>
<protein>
    <recommendedName>
        <fullName evidence="6">Protein kinase domain-containing protein</fullName>
    </recommendedName>
</protein>
<reference evidence="7" key="1">
    <citation type="submission" date="2021-01" db="EMBL/GenBank/DDBJ databases">
        <authorList>
            <consortium name="Genoscope - CEA"/>
            <person name="William W."/>
        </authorList>
    </citation>
    <scope>NUCLEOTIDE SEQUENCE</scope>
</reference>
<evidence type="ECO:0000313" key="7">
    <source>
        <dbReference type="EMBL" id="CAD8058409.1"/>
    </source>
</evidence>
<dbReference type="EMBL" id="CAJJDM010000026">
    <property type="protein sequence ID" value="CAD8058409.1"/>
    <property type="molecule type" value="Genomic_DNA"/>
</dbReference>
<comment type="caution">
    <text evidence="7">The sequence shown here is derived from an EMBL/GenBank/DDBJ whole genome shotgun (WGS) entry which is preliminary data.</text>
</comment>
<organism evidence="7 8">
    <name type="scientific">Paramecium primaurelia</name>
    <dbReference type="NCBI Taxonomy" id="5886"/>
    <lineage>
        <taxon>Eukaryota</taxon>
        <taxon>Sar</taxon>
        <taxon>Alveolata</taxon>
        <taxon>Ciliophora</taxon>
        <taxon>Intramacronucleata</taxon>
        <taxon>Oligohymenophorea</taxon>
        <taxon>Peniculida</taxon>
        <taxon>Parameciidae</taxon>
        <taxon>Paramecium</taxon>
    </lineage>
</organism>
<evidence type="ECO:0000256" key="2">
    <source>
        <dbReference type="ARBA" id="ARBA00022679"/>
    </source>
</evidence>
<evidence type="ECO:0000256" key="3">
    <source>
        <dbReference type="ARBA" id="ARBA00022741"/>
    </source>
</evidence>
<dbReference type="GO" id="GO:0004674">
    <property type="term" value="F:protein serine/threonine kinase activity"/>
    <property type="evidence" value="ECO:0007669"/>
    <property type="project" value="UniProtKB-KW"/>
</dbReference>
<keyword evidence="2" id="KW-0808">Transferase</keyword>
<sequence length="499" mass="58551">MRQKSDSCFSSHNNRLDTLWKKGYPQIQYGSQLVAINGVKIKDGQKNILQFKFAYLQNKYLVVDQKFVNLENIQMKKVILQQNKQQSMAFLKFNNNFDSFEIIGSVHLVNEIYNYCKLFTIQDNFENYYQIMQLMGRGSFAKVFKIKQIENQKIYAVKIFNKMKMKENEEENQKGLWKEIHIMRQMNHKHINKLREVYEDNYKVYVVIDLLNGGDLISHIEKQIKVYDESLVRKLVYNLLDALVYIHERKIIHRDIKPENLILKEENDISNIVLADFGLADYYQKDGQYLFKRCGSLGYVAPEILQDKHYDFKVDIYSLGIVMFLLLTGDQAFKGSSTQEILQNNTYGKIDDFKLESCHVSQDAKNLCRQMLNINSNQRLTAEAAIKHPWFKVDNNNISLHAISINRIPQNLKVQKEFLFSNTPLWVNKSLRNIGDSSENLAALAINVRDKTIQEILDNHNFKLDSTVYDLEDDYIDEQESIAIRIENHKLLVKQRSLP</sequence>
<evidence type="ECO:0000313" key="8">
    <source>
        <dbReference type="Proteomes" id="UP000688137"/>
    </source>
</evidence>
<dbReference type="PANTHER" id="PTHR24345">
    <property type="entry name" value="SERINE/THREONINE-PROTEIN KINASE PLK"/>
    <property type="match status" value="1"/>
</dbReference>
<dbReference type="InterPro" id="IPR000719">
    <property type="entry name" value="Prot_kinase_dom"/>
</dbReference>
<keyword evidence="8" id="KW-1185">Reference proteome</keyword>
<evidence type="ECO:0000256" key="4">
    <source>
        <dbReference type="ARBA" id="ARBA00022777"/>
    </source>
</evidence>
<evidence type="ECO:0000256" key="1">
    <source>
        <dbReference type="ARBA" id="ARBA00022527"/>
    </source>
</evidence>
<dbReference type="PROSITE" id="PS00108">
    <property type="entry name" value="PROTEIN_KINASE_ST"/>
    <property type="match status" value="1"/>
</dbReference>
<dbReference type="PROSITE" id="PS50011">
    <property type="entry name" value="PROTEIN_KINASE_DOM"/>
    <property type="match status" value="1"/>
</dbReference>